<dbReference type="KEGG" id="wsu:WS1887"/>
<dbReference type="Proteomes" id="UP000000422">
    <property type="component" value="Chromosome"/>
</dbReference>
<gene>
    <name evidence="2" type="ordered locus">WS1887</name>
</gene>
<name>Q7MQZ0_WOLSU</name>
<keyword evidence="3" id="KW-1185">Reference proteome</keyword>
<protein>
    <submittedName>
        <fullName evidence="2">Uncharacterized protein</fullName>
    </submittedName>
</protein>
<evidence type="ECO:0000313" key="3">
    <source>
        <dbReference type="Proteomes" id="UP000000422"/>
    </source>
</evidence>
<dbReference type="Pfam" id="PF09527">
    <property type="entry name" value="ATPase_gene1"/>
    <property type="match status" value="1"/>
</dbReference>
<keyword evidence="1" id="KW-1133">Transmembrane helix</keyword>
<accession>Q7MQZ0</accession>
<feature type="transmembrane region" description="Helical" evidence="1">
    <location>
        <begin position="21"/>
        <end position="44"/>
    </location>
</feature>
<reference evidence="2 3" key="1">
    <citation type="journal article" date="2003" name="Proc. Natl. Acad. Sci. U.S.A.">
        <title>Complete genome sequence and analysis of Wolinella succinogenes.</title>
        <authorList>
            <person name="Baar C."/>
            <person name="Eppinger M."/>
            <person name="Raddatz G."/>
            <person name="Simon JM."/>
            <person name="Lanz C."/>
            <person name="Klimmek O."/>
            <person name="Nandakumar R."/>
            <person name="Gross R."/>
            <person name="Rosinus A."/>
            <person name="Keller H."/>
            <person name="Jagtap P."/>
            <person name="Linke B."/>
            <person name="Meyer F."/>
            <person name="Lederer H."/>
            <person name="Schuster S.C."/>
        </authorList>
    </citation>
    <scope>NUCLEOTIDE SEQUENCE [LARGE SCALE GENOMIC DNA]</scope>
    <source>
        <strain evidence="3">ATCC 29543 / DSM 1740 / CCUG 13145 / JCM 31913 / LMG 7466 / NCTC 11488 / FDC 602W</strain>
    </source>
</reference>
<sequence>MGVAEEKKPHEPKYKEAVMGFSQLALGFSVVIAIAIGVGVGLLLRKWFGYEWLLWLGVFWGVSAGGLNIYKAYKQQFREMEKLKDDPKYSYKNPKDSTPS</sequence>
<dbReference type="eggNOG" id="COG5336">
    <property type="taxonomic scope" value="Bacteria"/>
</dbReference>
<dbReference type="AlphaFoldDB" id="Q7MQZ0"/>
<keyword evidence="1" id="KW-0472">Membrane</keyword>
<organism evidence="3">
    <name type="scientific">Wolinella succinogenes (strain ATCC 29543 / DSM 1740 / CCUG 13145 / JCM 31913 / LMG 7466 / NCTC 11488 / FDC 602W)</name>
    <name type="common">Vibrio succinogenes</name>
    <dbReference type="NCBI Taxonomy" id="273121"/>
    <lineage>
        <taxon>Bacteria</taxon>
        <taxon>Pseudomonadati</taxon>
        <taxon>Campylobacterota</taxon>
        <taxon>Epsilonproteobacteria</taxon>
        <taxon>Campylobacterales</taxon>
        <taxon>Helicobacteraceae</taxon>
        <taxon>Wolinella</taxon>
    </lineage>
</organism>
<feature type="transmembrane region" description="Helical" evidence="1">
    <location>
        <begin position="50"/>
        <end position="70"/>
    </location>
</feature>
<proteinExistence type="predicted"/>
<dbReference type="STRING" id="273121.WS1887"/>
<keyword evidence="1" id="KW-0812">Transmembrane</keyword>
<dbReference type="EMBL" id="BX571662">
    <property type="protein sequence ID" value="CAE10897.1"/>
    <property type="molecule type" value="Genomic_DNA"/>
</dbReference>
<dbReference type="HOGENOM" id="CLU_137927_1_1_7"/>
<dbReference type="InterPro" id="IPR032820">
    <property type="entry name" value="ATPase_put"/>
</dbReference>
<evidence type="ECO:0000256" key="1">
    <source>
        <dbReference type="SAM" id="Phobius"/>
    </source>
</evidence>
<evidence type="ECO:0000313" key="2">
    <source>
        <dbReference type="EMBL" id="CAE10897.1"/>
    </source>
</evidence>